<dbReference type="GO" id="GO:0005975">
    <property type="term" value="P:carbohydrate metabolic process"/>
    <property type="evidence" value="ECO:0007669"/>
    <property type="project" value="InterPro"/>
</dbReference>
<dbReference type="GO" id="GO:0004134">
    <property type="term" value="F:4-alpha-glucanotransferase activity"/>
    <property type="evidence" value="ECO:0007669"/>
    <property type="project" value="UniProtKB-EC"/>
</dbReference>
<evidence type="ECO:0000256" key="11">
    <source>
        <dbReference type="SAM" id="MobiDB-lite"/>
    </source>
</evidence>
<evidence type="ECO:0000256" key="5">
    <source>
        <dbReference type="ARBA" id="ARBA00022676"/>
    </source>
</evidence>
<keyword evidence="7 10" id="KW-0119">Carbohydrate metabolism</keyword>
<dbReference type="SUPFAM" id="SSF51445">
    <property type="entry name" value="(Trans)glycosidases"/>
    <property type="match status" value="1"/>
</dbReference>
<evidence type="ECO:0000313" key="14">
    <source>
        <dbReference type="Proteomes" id="UP000184076"/>
    </source>
</evidence>
<evidence type="ECO:0000256" key="6">
    <source>
        <dbReference type="ARBA" id="ARBA00022679"/>
    </source>
</evidence>
<keyword evidence="6 10" id="KW-0808">Transferase</keyword>
<dbReference type="EC" id="2.4.1.25" evidence="3 10"/>
<evidence type="ECO:0000256" key="10">
    <source>
        <dbReference type="RuleBase" id="RU361207"/>
    </source>
</evidence>
<evidence type="ECO:0000313" key="13">
    <source>
        <dbReference type="EMBL" id="SHG13791.1"/>
    </source>
</evidence>
<gene>
    <name evidence="13" type="ORF">SAMN02745206_03333</name>
</gene>
<keyword evidence="14" id="KW-1185">Reference proteome</keyword>
<accession>A0A1M5HD13</accession>
<evidence type="ECO:0000259" key="12">
    <source>
        <dbReference type="Pfam" id="PF21226"/>
    </source>
</evidence>
<evidence type="ECO:0000256" key="4">
    <source>
        <dbReference type="ARBA" id="ARBA00020295"/>
    </source>
</evidence>
<proteinExistence type="inferred from homology"/>
<keyword evidence="5 10" id="KW-0328">Glycosyltransferase</keyword>
<dbReference type="Pfam" id="PF02446">
    <property type="entry name" value="Glyco_hydro_77"/>
    <property type="match status" value="1"/>
</dbReference>
<dbReference type="Pfam" id="PF21226">
    <property type="entry name" value="MalQ_N"/>
    <property type="match status" value="1"/>
</dbReference>
<evidence type="ECO:0000256" key="1">
    <source>
        <dbReference type="ARBA" id="ARBA00000439"/>
    </source>
</evidence>
<dbReference type="InterPro" id="IPR048458">
    <property type="entry name" value="MalQ_N"/>
</dbReference>
<dbReference type="Proteomes" id="UP000184076">
    <property type="component" value="Unassembled WGS sequence"/>
</dbReference>
<evidence type="ECO:0000256" key="2">
    <source>
        <dbReference type="ARBA" id="ARBA00005684"/>
    </source>
</evidence>
<protein>
    <recommendedName>
        <fullName evidence="4 10">4-alpha-glucanotransferase</fullName>
        <ecNumber evidence="3 10">2.4.1.25</ecNumber>
    </recommendedName>
    <alternativeName>
        <fullName evidence="8 10">Amylomaltase</fullName>
    </alternativeName>
    <alternativeName>
        <fullName evidence="9 10">Disproportionating enzyme</fullName>
    </alternativeName>
</protein>
<dbReference type="NCBIfam" id="TIGR00217">
    <property type="entry name" value="malQ"/>
    <property type="match status" value="1"/>
</dbReference>
<organism evidence="13 14">
    <name type="scientific">Desulfacinum infernum DSM 9756</name>
    <dbReference type="NCBI Taxonomy" id="1121391"/>
    <lineage>
        <taxon>Bacteria</taxon>
        <taxon>Pseudomonadati</taxon>
        <taxon>Thermodesulfobacteriota</taxon>
        <taxon>Syntrophobacteria</taxon>
        <taxon>Syntrophobacterales</taxon>
        <taxon>Syntrophobacteraceae</taxon>
        <taxon>Desulfacinum</taxon>
    </lineage>
</organism>
<dbReference type="InterPro" id="IPR017853">
    <property type="entry name" value="GH"/>
</dbReference>
<dbReference type="RefSeq" id="WP_073041513.1">
    <property type="nucleotide sequence ID" value="NZ_FQVB01000044.1"/>
</dbReference>
<dbReference type="PANTHER" id="PTHR32438">
    <property type="entry name" value="4-ALPHA-GLUCANOTRANSFERASE DPE1, CHLOROPLASTIC/AMYLOPLASTIC"/>
    <property type="match status" value="1"/>
</dbReference>
<comment type="similarity">
    <text evidence="2 10">Belongs to the disproportionating enzyme family.</text>
</comment>
<evidence type="ECO:0000256" key="8">
    <source>
        <dbReference type="ARBA" id="ARBA00031423"/>
    </source>
</evidence>
<dbReference type="OrthoDB" id="9761577at2"/>
<dbReference type="PANTHER" id="PTHR32438:SF5">
    <property type="entry name" value="4-ALPHA-GLUCANOTRANSFERASE DPE1, CHLOROPLASTIC_AMYLOPLASTIC"/>
    <property type="match status" value="1"/>
</dbReference>
<evidence type="ECO:0000256" key="9">
    <source>
        <dbReference type="ARBA" id="ARBA00031501"/>
    </source>
</evidence>
<dbReference type="Gene3D" id="3.20.20.80">
    <property type="entry name" value="Glycosidases"/>
    <property type="match status" value="1"/>
</dbReference>
<sequence length="739" mass="84239">MEGRDREQTLLKALCDLVGVQAVYRDAWGRERSVGRDSLKALLHSLGYPAENPKDLENSLRTAMMEKWSSVVEPVQVLQEDHPAVPLLVTLPEGRSDAFFRYRLRREDGRELWGEGRLDAGIPVEGALVEGVRYERRLFLVSAPLPPGYHHLDLFLFRSGSEETYAQAIIIAPRHAYVPEALTGEGRTWGVTAQLYALRSGTNWGIGDFSDLKALIHWAADRGAGFVGINPLHLLFPNDPEKCSPYAPSSRRHLQPWYLDVTAVPEFGEIRQAGGSVTLQEAERQVERLRSEPLVAYSKVWALKRRILEELFRHFRDHHRAKDTERARAFRAFCREKGEDLFHYGVFHALDDYFRDRDPSVWGWPLWPEPYRNRRSSEVRQFAEAHAEGLAFHQYCAWNAWEQWAACGQCSMDRELAVGLYGDLPVGVDPAGLDVWMDPRLYNRRVRVGAPPDDFNVNGQEWGVVPFSPQALKKSAYKPFIEILRANMQVTGALRLDHVMGLMRLYWIPEGASPREGAYVHYPFHDLIRIVALESRRNRCLMVGEDLGTVPEGVRETMSRKKIFGCRLCLFERDDAGRFRDPAEYPALSLASFATHDLPTLEGFWSARDLDVREQLGLFPSEELLQKMRAVRERDKDLLLERLKPYRTGDGEESDEAGKASSGEEAANRAAALYGYLAATPAKMLAVSLEDLCGETEQVNLPGTVTEHPNWRRKLSLFLEDLSRHRRVTRIVEAVNRRP</sequence>
<feature type="domain" description="MalQ N-terminal beta-sandwich" evidence="12">
    <location>
        <begin position="73"/>
        <end position="173"/>
    </location>
</feature>
<dbReference type="InterPro" id="IPR003385">
    <property type="entry name" value="Glyco_hydro_77"/>
</dbReference>
<comment type="catalytic activity">
    <reaction evidence="1 10">
        <text>Transfers a segment of a (1-&gt;4)-alpha-D-glucan to a new position in an acceptor, which may be glucose or a (1-&gt;4)-alpha-D-glucan.</text>
        <dbReference type="EC" id="2.4.1.25"/>
    </reaction>
</comment>
<name>A0A1M5HD13_9BACT</name>
<evidence type="ECO:0000256" key="7">
    <source>
        <dbReference type="ARBA" id="ARBA00023277"/>
    </source>
</evidence>
<dbReference type="EMBL" id="FQVB01000044">
    <property type="protein sequence ID" value="SHG13791.1"/>
    <property type="molecule type" value="Genomic_DNA"/>
</dbReference>
<dbReference type="STRING" id="1121391.SAMN02745206_03333"/>
<evidence type="ECO:0000256" key="3">
    <source>
        <dbReference type="ARBA" id="ARBA00012560"/>
    </source>
</evidence>
<dbReference type="AlphaFoldDB" id="A0A1M5HD13"/>
<reference evidence="14" key="1">
    <citation type="submission" date="2016-11" db="EMBL/GenBank/DDBJ databases">
        <authorList>
            <person name="Varghese N."/>
            <person name="Submissions S."/>
        </authorList>
    </citation>
    <scope>NUCLEOTIDE SEQUENCE [LARGE SCALE GENOMIC DNA]</scope>
    <source>
        <strain evidence="14">DSM 9756</strain>
    </source>
</reference>
<feature type="region of interest" description="Disordered" evidence="11">
    <location>
        <begin position="643"/>
        <end position="663"/>
    </location>
</feature>